<dbReference type="InterPro" id="IPR023210">
    <property type="entry name" value="NADP_OxRdtase_dom"/>
</dbReference>
<dbReference type="EMBL" id="NHOA01000134">
    <property type="protein sequence ID" value="PHQ37935.1"/>
    <property type="molecule type" value="Genomic_DNA"/>
</dbReference>
<dbReference type="SUPFAM" id="SSF51430">
    <property type="entry name" value="NAD(P)-linked oxidoreductase"/>
    <property type="match status" value="1"/>
</dbReference>
<reference evidence="2 3" key="1">
    <citation type="journal article" date="2014" name="Front. Microbiol.">
        <title>Population and genomic analysis of the genus Halorubrum.</title>
        <authorList>
            <person name="Fullmer M.S."/>
            <person name="Soucy S.M."/>
            <person name="Swithers K.S."/>
            <person name="Makkay A.M."/>
            <person name="Wheeler R."/>
            <person name="Ventosa A."/>
            <person name="Gogarten J.P."/>
            <person name="Papke R.T."/>
        </authorList>
    </citation>
    <scope>NUCLEOTIDE SEQUENCE [LARGE SCALE GENOMIC DNA]</scope>
    <source>
        <strain evidence="2 3">C49</strain>
    </source>
</reference>
<dbReference type="OrthoDB" id="275427at2157"/>
<comment type="caution">
    <text evidence="2">The sequence shown here is derived from an EMBL/GenBank/DDBJ whole genome shotgun (WGS) entry which is preliminary data.</text>
</comment>
<evidence type="ECO:0000259" key="1">
    <source>
        <dbReference type="Pfam" id="PF00248"/>
    </source>
</evidence>
<feature type="domain" description="NADP-dependent oxidoreductase" evidence="1">
    <location>
        <begin position="15"/>
        <end position="320"/>
    </location>
</feature>
<dbReference type="PANTHER" id="PTHR43312:SF1">
    <property type="entry name" value="NADP-DEPENDENT OXIDOREDUCTASE DOMAIN-CONTAINING PROTEIN"/>
    <property type="match status" value="1"/>
</dbReference>
<dbReference type="AlphaFoldDB" id="A0A2G1WG57"/>
<evidence type="ECO:0000313" key="3">
    <source>
        <dbReference type="Proteomes" id="UP000222824"/>
    </source>
</evidence>
<organism evidence="2 3">
    <name type="scientific">Halorubrum persicum</name>
    <dbReference type="NCBI Taxonomy" id="1383844"/>
    <lineage>
        <taxon>Archaea</taxon>
        <taxon>Methanobacteriati</taxon>
        <taxon>Methanobacteriota</taxon>
        <taxon>Stenosarchaea group</taxon>
        <taxon>Halobacteria</taxon>
        <taxon>Halobacteriales</taxon>
        <taxon>Haloferacaceae</taxon>
        <taxon>Halorubrum</taxon>
    </lineage>
</organism>
<dbReference type="Pfam" id="PF00248">
    <property type="entry name" value="Aldo_ket_red"/>
    <property type="match status" value="1"/>
</dbReference>
<dbReference type="InterPro" id="IPR036812">
    <property type="entry name" value="NAD(P)_OxRdtase_dom_sf"/>
</dbReference>
<name>A0A2G1WG57_9EURY</name>
<sequence length="339" mass="36924">MNHRTLGDVGAVSEVGYGAWEIGSDWGDVSESEAVDAVEAAREAGIDFFDTADVYGDGRSEQILGDVLDDEIATGDVTVATKAGRRLDPHVAERYTEANLRRFVNRSRENLGTETLDLVQLHCPPTDAYYQPETFDALDTLAAEGKIANYGVSVERVEEGLKAIEYPGVESVQIIFNPFRQRPAELFLDEAAARDVGVICRVPLASGLLTGALSRDTEFAEDDHRNYNREGDAFDVGETFAGVPYEVGLDAADALAERVDAVADDPTDATGDDLSLPQLSLRWILDHDAVSTVIPGSTTPDHIRANAAASDLAPLGEDEREVVSDVYDEFVRDHVHQRW</sequence>
<dbReference type="CDD" id="cd19086">
    <property type="entry name" value="AKR_AKR11C1"/>
    <property type="match status" value="1"/>
</dbReference>
<accession>A0A2G1WG57</accession>
<evidence type="ECO:0000313" key="2">
    <source>
        <dbReference type="EMBL" id="PHQ37935.1"/>
    </source>
</evidence>
<dbReference type="PANTHER" id="PTHR43312">
    <property type="entry name" value="D-THREO-ALDOSE 1-DEHYDROGENASE"/>
    <property type="match status" value="1"/>
</dbReference>
<protein>
    <submittedName>
        <fullName evidence="2">Aldo/keto reductase</fullName>
    </submittedName>
</protein>
<dbReference type="InterPro" id="IPR053135">
    <property type="entry name" value="AKR2_Oxidoreductase"/>
</dbReference>
<dbReference type="Proteomes" id="UP000222824">
    <property type="component" value="Unassembled WGS sequence"/>
</dbReference>
<proteinExistence type="predicted"/>
<dbReference type="RefSeq" id="WP_099256221.1">
    <property type="nucleotide sequence ID" value="NZ_NHOA01000134.1"/>
</dbReference>
<dbReference type="Gene3D" id="3.20.20.100">
    <property type="entry name" value="NADP-dependent oxidoreductase domain"/>
    <property type="match status" value="1"/>
</dbReference>
<keyword evidence="3" id="KW-1185">Reference proteome</keyword>
<gene>
    <name evidence="2" type="ORF">DJ69_14190</name>
</gene>